<dbReference type="InterPro" id="IPR037523">
    <property type="entry name" value="VOC_core"/>
</dbReference>
<accession>A0A427XR51</accession>
<keyword evidence="3" id="KW-1185">Reference proteome</keyword>
<dbReference type="InterPro" id="IPR004360">
    <property type="entry name" value="Glyas_Fos-R_dOase_dom"/>
</dbReference>
<evidence type="ECO:0000259" key="1">
    <source>
        <dbReference type="PROSITE" id="PS51819"/>
    </source>
</evidence>
<proteinExistence type="predicted"/>
<sequence length="154" mass="17296">MSLNNSLIPMPNSNVMDIAPDDSQHMSLRIELFPTDLPSLVDFYTRILGFTLLRESKGYAYMGRGSVRIGAASAWETVDSHSRMVPTGTEIVLEVDDLQAMRDDVVSNGWPLDADIKRQEWGLVDFRVKDPAGYYSRFTSRSKGECAGRTQNMQ</sequence>
<evidence type="ECO:0000313" key="3">
    <source>
        <dbReference type="Proteomes" id="UP000279236"/>
    </source>
</evidence>
<gene>
    <name evidence="2" type="ORF">EHS24_008701</name>
</gene>
<feature type="domain" description="VOC" evidence="1">
    <location>
        <begin position="26"/>
        <end position="141"/>
    </location>
</feature>
<dbReference type="InterPro" id="IPR029068">
    <property type="entry name" value="Glyas_Bleomycin-R_OHBP_Dase"/>
</dbReference>
<dbReference type="SUPFAM" id="SSF54593">
    <property type="entry name" value="Glyoxalase/Bleomycin resistance protein/Dihydroxybiphenyl dioxygenase"/>
    <property type="match status" value="1"/>
</dbReference>
<dbReference type="Proteomes" id="UP000279236">
    <property type="component" value="Unassembled WGS sequence"/>
</dbReference>
<evidence type="ECO:0000313" key="2">
    <source>
        <dbReference type="EMBL" id="RSH81261.1"/>
    </source>
</evidence>
<dbReference type="OrthoDB" id="4129692at2759"/>
<reference evidence="2 3" key="1">
    <citation type="submission" date="2018-11" db="EMBL/GenBank/DDBJ databases">
        <title>Genome sequence of Apiotrichum porosum DSM 27194.</title>
        <authorList>
            <person name="Aliyu H."/>
            <person name="Gorte O."/>
            <person name="Ochsenreither K."/>
        </authorList>
    </citation>
    <scope>NUCLEOTIDE SEQUENCE [LARGE SCALE GENOMIC DNA]</scope>
    <source>
        <strain evidence="2 3">DSM 27194</strain>
    </source>
</reference>
<protein>
    <recommendedName>
        <fullName evidence="1">VOC domain-containing protein</fullName>
    </recommendedName>
</protein>
<dbReference type="AlphaFoldDB" id="A0A427XR51"/>
<dbReference type="EMBL" id="RSCE01000007">
    <property type="protein sequence ID" value="RSH81261.1"/>
    <property type="molecule type" value="Genomic_DNA"/>
</dbReference>
<dbReference type="RefSeq" id="XP_028475980.1">
    <property type="nucleotide sequence ID" value="XM_028624006.1"/>
</dbReference>
<dbReference type="GeneID" id="39593244"/>
<organism evidence="2 3">
    <name type="scientific">Apiotrichum porosum</name>
    <dbReference type="NCBI Taxonomy" id="105984"/>
    <lineage>
        <taxon>Eukaryota</taxon>
        <taxon>Fungi</taxon>
        <taxon>Dikarya</taxon>
        <taxon>Basidiomycota</taxon>
        <taxon>Agaricomycotina</taxon>
        <taxon>Tremellomycetes</taxon>
        <taxon>Trichosporonales</taxon>
        <taxon>Trichosporonaceae</taxon>
        <taxon>Apiotrichum</taxon>
    </lineage>
</organism>
<dbReference type="Gene3D" id="3.10.180.10">
    <property type="entry name" value="2,3-Dihydroxybiphenyl 1,2-Dioxygenase, domain 1"/>
    <property type="match status" value="1"/>
</dbReference>
<dbReference type="Pfam" id="PF00903">
    <property type="entry name" value="Glyoxalase"/>
    <property type="match status" value="1"/>
</dbReference>
<dbReference type="PROSITE" id="PS51819">
    <property type="entry name" value="VOC"/>
    <property type="match status" value="1"/>
</dbReference>
<comment type="caution">
    <text evidence="2">The sequence shown here is derived from an EMBL/GenBank/DDBJ whole genome shotgun (WGS) entry which is preliminary data.</text>
</comment>
<name>A0A427XR51_9TREE</name>